<dbReference type="RefSeq" id="WP_345209397.1">
    <property type="nucleotide sequence ID" value="NZ_BAABFT010000001.1"/>
</dbReference>
<dbReference type="Proteomes" id="UP001500582">
    <property type="component" value="Unassembled WGS sequence"/>
</dbReference>
<evidence type="ECO:0008006" key="4">
    <source>
        <dbReference type="Google" id="ProtNLM"/>
    </source>
</evidence>
<dbReference type="EMBL" id="BAABFT010000001">
    <property type="protein sequence ID" value="GAA4310278.1"/>
    <property type="molecule type" value="Genomic_DNA"/>
</dbReference>
<reference evidence="3" key="1">
    <citation type="journal article" date="2019" name="Int. J. Syst. Evol. Microbiol.">
        <title>The Global Catalogue of Microorganisms (GCM) 10K type strain sequencing project: providing services to taxonomists for standard genome sequencing and annotation.</title>
        <authorList>
            <consortium name="The Broad Institute Genomics Platform"/>
            <consortium name="The Broad Institute Genome Sequencing Center for Infectious Disease"/>
            <person name="Wu L."/>
            <person name="Ma J."/>
        </authorList>
    </citation>
    <scope>NUCLEOTIDE SEQUENCE [LARGE SCALE GENOMIC DNA]</scope>
    <source>
        <strain evidence="3">JCM 17705</strain>
    </source>
</reference>
<dbReference type="InterPro" id="IPR051200">
    <property type="entry name" value="Host-pathogen_enzymatic-act"/>
</dbReference>
<dbReference type="PANTHER" id="PTHR47197">
    <property type="entry name" value="PROTEIN NIRF"/>
    <property type="match status" value="1"/>
</dbReference>
<accession>A0ABP8FSW0</accession>
<evidence type="ECO:0000313" key="3">
    <source>
        <dbReference type="Proteomes" id="UP001500582"/>
    </source>
</evidence>
<dbReference type="Gene3D" id="2.130.10.10">
    <property type="entry name" value="YVTN repeat-like/Quinoprotein amine dehydrogenase"/>
    <property type="match status" value="2"/>
</dbReference>
<dbReference type="PANTHER" id="PTHR47197:SF3">
    <property type="entry name" value="DIHYDRO-HEME D1 DEHYDROGENASE"/>
    <property type="match status" value="1"/>
</dbReference>
<dbReference type="InterPro" id="IPR015943">
    <property type="entry name" value="WD40/YVTN_repeat-like_dom_sf"/>
</dbReference>
<sequence>MKKNILWFAILAMFSLAPVCLKAQNYVPHSTIALPGDGKYDYLSIDQVHRNLFISHGNSVNIVNLDTEKPVGVIADLQGIHGIAIDNKANKGFISDSKANAVVVFDLVSFKKIKSIPLTGAEGCDAIMYDSYSDRIFTFNGETSNASVINPVTLKQVGTVKLSGAPEFAIADGKGKIYNNLEDKSSLDVIDSKTLKVIKNIPLAPCGGPTGLALDGKNQRLFTVCRENKGMSVLNISTGKVIATLPIGEGVDAVTYDAATQLIFCSNGDGTTTIIKQKSADEYSVVQTLKTQERAKTMALDAKTHKIYFSVAEFEKGTRNVVPGTFKLMIFKQQN</sequence>
<organism evidence="2 3">
    <name type="scientific">Mucilaginibacter gynuensis</name>
    <dbReference type="NCBI Taxonomy" id="1302236"/>
    <lineage>
        <taxon>Bacteria</taxon>
        <taxon>Pseudomonadati</taxon>
        <taxon>Bacteroidota</taxon>
        <taxon>Sphingobacteriia</taxon>
        <taxon>Sphingobacteriales</taxon>
        <taxon>Sphingobacteriaceae</taxon>
        <taxon>Mucilaginibacter</taxon>
    </lineage>
</organism>
<feature type="signal peptide" evidence="1">
    <location>
        <begin position="1"/>
        <end position="23"/>
    </location>
</feature>
<protein>
    <recommendedName>
        <fullName evidence="4">DNA-binding beta-propeller fold protein YncE</fullName>
    </recommendedName>
</protein>
<evidence type="ECO:0000256" key="1">
    <source>
        <dbReference type="SAM" id="SignalP"/>
    </source>
</evidence>
<keyword evidence="3" id="KW-1185">Reference proteome</keyword>
<evidence type="ECO:0000313" key="2">
    <source>
        <dbReference type="EMBL" id="GAA4310278.1"/>
    </source>
</evidence>
<gene>
    <name evidence="2" type="ORF">GCM10023149_04890</name>
</gene>
<comment type="caution">
    <text evidence="2">The sequence shown here is derived from an EMBL/GenBank/DDBJ whole genome shotgun (WGS) entry which is preliminary data.</text>
</comment>
<proteinExistence type="predicted"/>
<feature type="chain" id="PRO_5047476989" description="DNA-binding beta-propeller fold protein YncE" evidence="1">
    <location>
        <begin position="24"/>
        <end position="335"/>
    </location>
</feature>
<keyword evidence="1" id="KW-0732">Signal</keyword>
<dbReference type="InterPro" id="IPR011048">
    <property type="entry name" value="Haem_d1_sf"/>
</dbReference>
<name>A0ABP8FSW0_9SPHI</name>
<dbReference type="SUPFAM" id="SSF51004">
    <property type="entry name" value="C-terminal (heme d1) domain of cytochrome cd1-nitrite reductase"/>
    <property type="match status" value="1"/>
</dbReference>